<accession>V6LDY6</accession>
<dbReference type="InterPro" id="IPR009030">
    <property type="entry name" value="Growth_fac_rcpt_cys_sf"/>
</dbReference>
<keyword evidence="1" id="KW-0472">Membrane</keyword>
<dbReference type="InterPro" id="IPR052798">
    <property type="entry name" value="Giardia_VSA"/>
</dbReference>
<keyword evidence="1" id="KW-0812">Transmembrane</keyword>
<dbReference type="EMBL" id="KI546159">
    <property type="protein sequence ID" value="EST42493.1"/>
    <property type="molecule type" value="Genomic_DNA"/>
</dbReference>
<evidence type="ECO:0000313" key="2">
    <source>
        <dbReference type="EMBL" id="EST42493.1"/>
    </source>
</evidence>
<dbReference type="AlphaFoldDB" id="V6LDY6"/>
<keyword evidence="4" id="KW-1185">Reference proteome</keyword>
<reference evidence="2 3" key="1">
    <citation type="journal article" date="2014" name="PLoS Genet.">
        <title>The Genome of Spironucleus salmonicida Highlights a Fish Pathogen Adapted to Fluctuating Environments.</title>
        <authorList>
            <person name="Xu F."/>
            <person name="Jerlstrom-Hultqvist J."/>
            <person name="Einarsson E."/>
            <person name="Astvaldsson A."/>
            <person name="Svard S.G."/>
            <person name="Andersson J.O."/>
        </authorList>
    </citation>
    <scope>NUCLEOTIDE SEQUENCE</scope>
    <source>
        <strain evidence="3">ATCC 50377</strain>
    </source>
</reference>
<dbReference type="EMBL" id="AUWU02000008">
    <property type="protein sequence ID" value="KAH0569959.1"/>
    <property type="molecule type" value="Genomic_DNA"/>
</dbReference>
<gene>
    <name evidence="2" type="ORF">SS50377_17799</name>
    <name evidence="3" type="ORF">SS50377_27931</name>
</gene>
<evidence type="ECO:0000313" key="3">
    <source>
        <dbReference type="EMBL" id="KAH0569959.1"/>
    </source>
</evidence>
<keyword evidence="1" id="KW-1133">Transmembrane helix</keyword>
<dbReference type="VEuPathDB" id="GiardiaDB:SS50377_27931"/>
<evidence type="ECO:0000256" key="1">
    <source>
        <dbReference type="SAM" id="Phobius"/>
    </source>
</evidence>
<dbReference type="SMART" id="SM00261">
    <property type="entry name" value="FU"/>
    <property type="match status" value="5"/>
</dbReference>
<evidence type="ECO:0000313" key="4">
    <source>
        <dbReference type="Proteomes" id="UP000018208"/>
    </source>
</evidence>
<name>V6LDY6_9EUKA</name>
<dbReference type="PANTHER" id="PTHR23275">
    <property type="entry name" value="CABRIOLET.-RELATED"/>
    <property type="match status" value="1"/>
</dbReference>
<dbReference type="Proteomes" id="UP000018208">
    <property type="component" value="Unassembled WGS sequence"/>
</dbReference>
<organism evidence="2">
    <name type="scientific">Spironucleus salmonicida</name>
    <dbReference type="NCBI Taxonomy" id="348837"/>
    <lineage>
        <taxon>Eukaryota</taxon>
        <taxon>Metamonada</taxon>
        <taxon>Diplomonadida</taxon>
        <taxon>Hexamitidae</taxon>
        <taxon>Hexamitinae</taxon>
        <taxon>Spironucleus</taxon>
    </lineage>
</organism>
<dbReference type="InterPro" id="IPR006212">
    <property type="entry name" value="Furin_repeat"/>
</dbReference>
<proteinExistence type="predicted"/>
<dbReference type="OrthoDB" id="300641at2759"/>
<sequence>MEDDLTDSCTLTMNYCVGNNFCPSTAADKPINCEICKSECATCSGTSRADAVCESCNPGKYLLADKTCNNCDNVCATCTGPSNSQCLSCSNGHNLSGSFCVACFDGQVIPCKCGASINCATCGAAQTNNCALCLEGYKLDSESSCSECANGYFKDGATCQKCSTNCKTCSKSATLCDSCKVQFELTIYQSCQADCSGGLKQGQACVNGSPISCGSAKQITSCACDFTKNCLSCDETNKKCSSCLASYMLEGQQCSQCVENAEKIEDSCFFPAPLGTNLSSGAIAGIVVAVLVVLGALGGGLAFYLIKRSKK</sequence>
<feature type="transmembrane region" description="Helical" evidence="1">
    <location>
        <begin position="282"/>
        <end position="306"/>
    </location>
</feature>
<protein>
    <submittedName>
        <fullName evidence="2">Cysteine-rich membrane protein 1</fullName>
    </submittedName>
</protein>
<dbReference type="Gene3D" id="2.10.220.10">
    <property type="entry name" value="Hormone Receptor, Insulin-like Growth Factor Receptor 1, Chain A, domain 2"/>
    <property type="match status" value="1"/>
</dbReference>
<dbReference type="PANTHER" id="PTHR23275:SF100">
    <property type="entry name" value="EGF-LIKE DOMAIN-CONTAINING PROTEIN"/>
    <property type="match status" value="1"/>
</dbReference>
<reference evidence="3" key="2">
    <citation type="submission" date="2020-12" db="EMBL/GenBank/DDBJ databases">
        <title>New Spironucleus salmonicida genome in near-complete chromosomes.</title>
        <authorList>
            <person name="Xu F."/>
            <person name="Kurt Z."/>
            <person name="Jimenez-Gonzalez A."/>
            <person name="Astvaldsson A."/>
            <person name="Andersson J.O."/>
            <person name="Svard S.G."/>
        </authorList>
    </citation>
    <scope>NUCLEOTIDE SEQUENCE</scope>
    <source>
        <strain evidence="3">ATCC 50377</strain>
    </source>
</reference>
<dbReference type="SUPFAM" id="SSF57184">
    <property type="entry name" value="Growth factor receptor domain"/>
    <property type="match status" value="1"/>
</dbReference>